<dbReference type="EMBL" id="CP110615">
    <property type="protein sequence ID" value="UZJ24754.1"/>
    <property type="molecule type" value="Genomic_DNA"/>
</dbReference>
<keyword evidence="4 7" id="KW-1133">Transmembrane helix</keyword>
<evidence type="ECO:0000256" key="3">
    <source>
        <dbReference type="ARBA" id="ARBA00022692"/>
    </source>
</evidence>
<keyword evidence="2" id="KW-1003">Cell membrane</keyword>
<proteinExistence type="predicted"/>
<dbReference type="Proteomes" id="UP001164965">
    <property type="component" value="Chromosome"/>
</dbReference>
<dbReference type="Pfam" id="PF03706">
    <property type="entry name" value="LPG_synthase_TM"/>
    <property type="match status" value="1"/>
</dbReference>
<evidence type="ECO:0000256" key="5">
    <source>
        <dbReference type="ARBA" id="ARBA00023136"/>
    </source>
</evidence>
<dbReference type="InterPro" id="IPR022791">
    <property type="entry name" value="L-PG_synthase/AglD"/>
</dbReference>
<evidence type="ECO:0000313" key="8">
    <source>
        <dbReference type="EMBL" id="UZJ24754.1"/>
    </source>
</evidence>
<feature type="transmembrane region" description="Helical" evidence="7">
    <location>
        <begin position="25"/>
        <end position="46"/>
    </location>
</feature>
<keyword evidence="3 7" id="KW-0812">Transmembrane</keyword>
<name>A0ABY6NZW1_9NOCA</name>
<evidence type="ECO:0000256" key="2">
    <source>
        <dbReference type="ARBA" id="ARBA00022475"/>
    </source>
</evidence>
<dbReference type="PANTHER" id="PTHR39087">
    <property type="entry name" value="UPF0104 MEMBRANE PROTEIN MJ1595"/>
    <property type="match status" value="1"/>
</dbReference>
<feature type="transmembrane region" description="Helical" evidence="7">
    <location>
        <begin position="136"/>
        <end position="160"/>
    </location>
</feature>
<comment type="subcellular location">
    <subcellularLocation>
        <location evidence="1">Cell membrane</location>
        <topology evidence="1">Multi-pass membrane protein</topology>
    </subcellularLocation>
</comment>
<sequence length="369" mass="38096">MAENGEPAAAVAPPGRSTRRRQVRWAVGILLAAVLAVEVVLVGPSLTGAVKRLGDVSWEWVVAAVVAEAVSMSSFARLQKALLNAAEVPVRQKQSLAVVYASNAMSVSLPGGPLFATTFTFRQSRHWGASRVVASWQLAMSGVLSTGVIALIGVGAALTVGGTANPVGLATAVLLTFLLVFGVRFVVRHPDSLLAVGRSVLRRVNRARHRPKDEGLERWVEILGQLETVQLGRRSGALTIAWAALNWAADIATLGFACLAAGAEPSISGLLIAYAAGKAVATVPLLPGGIGVVDGAMTATLVAGGLTASAALPSVIVYRIVSFFLVAAVGWIVFAVMFRSSNHDHPDDVATPPAGTPVAGTSLQRPGAS</sequence>
<feature type="transmembrane region" description="Helical" evidence="7">
    <location>
        <begin position="97"/>
        <end position="116"/>
    </location>
</feature>
<reference evidence="8" key="1">
    <citation type="submission" date="2022-10" db="EMBL/GenBank/DDBJ databases">
        <title>Rhodococcus sp.75.</title>
        <authorList>
            <person name="Sun M."/>
        </authorList>
    </citation>
    <scope>NUCLEOTIDE SEQUENCE</scope>
    <source>
        <strain evidence="8">75</strain>
    </source>
</reference>
<feature type="compositionally biased region" description="Polar residues" evidence="6">
    <location>
        <begin position="359"/>
        <end position="369"/>
    </location>
</feature>
<feature type="transmembrane region" description="Helical" evidence="7">
    <location>
        <begin position="316"/>
        <end position="338"/>
    </location>
</feature>
<feature type="transmembrane region" description="Helical" evidence="7">
    <location>
        <begin position="58"/>
        <end position="76"/>
    </location>
</feature>
<organism evidence="8 9">
    <name type="scientific">Rhodococcus antarcticus</name>
    <dbReference type="NCBI Taxonomy" id="2987751"/>
    <lineage>
        <taxon>Bacteria</taxon>
        <taxon>Bacillati</taxon>
        <taxon>Actinomycetota</taxon>
        <taxon>Actinomycetes</taxon>
        <taxon>Mycobacteriales</taxon>
        <taxon>Nocardiaceae</taxon>
        <taxon>Rhodococcus</taxon>
    </lineage>
</organism>
<gene>
    <name evidence="8" type="ORF">RHODO2019_16855</name>
</gene>
<evidence type="ECO:0000256" key="7">
    <source>
        <dbReference type="SAM" id="Phobius"/>
    </source>
</evidence>
<evidence type="ECO:0000313" key="9">
    <source>
        <dbReference type="Proteomes" id="UP001164965"/>
    </source>
</evidence>
<feature type="transmembrane region" description="Helical" evidence="7">
    <location>
        <begin position="167"/>
        <end position="187"/>
    </location>
</feature>
<dbReference type="NCBIfam" id="TIGR00374">
    <property type="entry name" value="flippase-like domain"/>
    <property type="match status" value="1"/>
</dbReference>
<dbReference type="PANTHER" id="PTHR39087:SF2">
    <property type="entry name" value="UPF0104 MEMBRANE PROTEIN MJ1595"/>
    <property type="match status" value="1"/>
</dbReference>
<feature type="region of interest" description="Disordered" evidence="6">
    <location>
        <begin position="347"/>
        <end position="369"/>
    </location>
</feature>
<evidence type="ECO:0000256" key="6">
    <source>
        <dbReference type="SAM" id="MobiDB-lite"/>
    </source>
</evidence>
<evidence type="ECO:0000256" key="1">
    <source>
        <dbReference type="ARBA" id="ARBA00004651"/>
    </source>
</evidence>
<protein>
    <submittedName>
        <fullName evidence="8">YbhN family protein</fullName>
    </submittedName>
</protein>
<evidence type="ECO:0000256" key="4">
    <source>
        <dbReference type="ARBA" id="ARBA00022989"/>
    </source>
</evidence>
<dbReference type="RefSeq" id="WP_265382860.1">
    <property type="nucleotide sequence ID" value="NZ_CP110615.1"/>
</dbReference>
<keyword evidence="9" id="KW-1185">Reference proteome</keyword>
<accession>A0ABY6NZW1</accession>
<keyword evidence="5 7" id="KW-0472">Membrane</keyword>